<protein>
    <recommendedName>
        <fullName evidence="4">DUF1648 domain-containing protein</fullName>
    </recommendedName>
</protein>
<organism evidence="2 3">
    <name type="scientific">Bradyrhizobium manausense</name>
    <dbReference type="NCBI Taxonomy" id="989370"/>
    <lineage>
        <taxon>Bacteria</taxon>
        <taxon>Pseudomonadati</taxon>
        <taxon>Pseudomonadota</taxon>
        <taxon>Alphaproteobacteria</taxon>
        <taxon>Hyphomicrobiales</taxon>
        <taxon>Nitrobacteraceae</taxon>
        <taxon>Bradyrhizobium</taxon>
    </lineage>
</organism>
<evidence type="ECO:0000256" key="1">
    <source>
        <dbReference type="SAM" id="Phobius"/>
    </source>
</evidence>
<keyword evidence="1" id="KW-1133">Transmembrane helix</keyword>
<evidence type="ECO:0000313" key="2">
    <source>
        <dbReference type="EMBL" id="KRQ07381.1"/>
    </source>
</evidence>
<dbReference type="AlphaFoldDB" id="A0A0R3DJ69"/>
<keyword evidence="3" id="KW-1185">Reference proteome</keyword>
<reference evidence="2 3" key="1">
    <citation type="submission" date="2015-09" db="EMBL/GenBank/DDBJ databases">
        <title>Draft Genome Sequence of Bradyrhizobium manausense Strain BR 3351T, a Novel Symbiotic Nitrogen-Fixing Alphaproteobacterium Isolated from Brazilian Amazon Rain Forest.</title>
        <authorList>
            <person name="De Araujo J.L."/>
            <person name="Zilli J.E."/>
        </authorList>
    </citation>
    <scope>NUCLEOTIDE SEQUENCE [LARGE SCALE GENOMIC DNA]</scope>
    <source>
        <strain evidence="2 3">BR3351</strain>
    </source>
</reference>
<accession>A0A0R3DJ69</accession>
<gene>
    <name evidence="2" type="ORF">AOQ71_23880</name>
</gene>
<keyword evidence="1" id="KW-0472">Membrane</keyword>
<dbReference type="RefSeq" id="WP_057751871.1">
    <property type="nucleotide sequence ID" value="NZ_LJYG01000098.1"/>
</dbReference>
<name>A0A0R3DJ69_9BRAD</name>
<dbReference type="Proteomes" id="UP000051936">
    <property type="component" value="Unassembled WGS sequence"/>
</dbReference>
<feature type="transmembrane region" description="Helical" evidence="1">
    <location>
        <begin position="45"/>
        <end position="69"/>
    </location>
</feature>
<feature type="transmembrane region" description="Helical" evidence="1">
    <location>
        <begin position="81"/>
        <end position="99"/>
    </location>
</feature>
<keyword evidence="1" id="KW-0812">Transmembrane</keyword>
<comment type="caution">
    <text evidence="2">The sequence shown here is derived from an EMBL/GenBank/DDBJ whole genome shotgun (WGS) entry which is preliminary data.</text>
</comment>
<evidence type="ECO:0000313" key="3">
    <source>
        <dbReference type="Proteomes" id="UP000051936"/>
    </source>
</evidence>
<evidence type="ECO:0008006" key="4">
    <source>
        <dbReference type="Google" id="ProtNLM"/>
    </source>
</evidence>
<proteinExistence type="predicted"/>
<feature type="transmembrane region" description="Helical" evidence="1">
    <location>
        <begin position="6"/>
        <end position="24"/>
    </location>
</feature>
<dbReference type="OrthoDB" id="8003659at2"/>
<sequence>MLPADYVFGLAVALVVIFNVYFGPRIERERVAMQWGRNGEPTWCAPKWLAMWGMIVFMAAVRLFIWLASTYAPQRVHGVELGIVIFSVIAAGSHLFVLMKARAAR</sequence>
<dbReference type="EMBL" id="LJYG01000098">
    <property type="protein sequence ID" value="KRQ07381.1"/>
    <property type="molecule type" value="Genomic_DNA"/>
</dbReference>